<keyword evidence="8" id="KW-1133">Transmembrane helix</keyword>
<proteinExistence type="predicted"/>
<feature type="domain" description="Protein kinase" evidence="9">
    <location>
        <begin position="6"/>
        <end position="269"/>
    </location>
</feature>
<dbReference type="EC" id="2.7.11.1" evidence="1"/>
<dbReference type="SUPFAM" id="SSF56112">
    <property type="entry name" value="Protein kinase-like (PK-like)"/>
    <property type="match status" value="1"/>
</dbReference>
<comment type="caution">
    <text evidence="10">The sequence shown here is derived from an EMBL/GenBank/DDBJ whole genome shotgun (WGS) entry which is preliminary data.</text>
</comment>
<keyword evidence="5" id="KW-0418">Kinase</keyword>
<dbReference type="InterPro" id="IPR008271">
    <property type="entry name" value="Ser/Thr_kinase_AS"/>
</dbReference>
<dbReference type="GO" id="GO:0004674">
    <property type="term" value="F:protein serine/threonine kinase activity"/>
    <property type="evidence" value="ECO:0007669"/>
    <property type="project" value="UniProtKB-KW"/>
</dbReference>
<keyword evidence="6 7" id="KW-0067">ATP-binding</keyword>
<keyword evidence="8" id="KW-0472">Membrane</keyword>
<dbReference type="GO" id="GO:0005524">
    <property type="term" value="F:ATP binding"/>
    <property type="evidence" value="ECO:0007669"/>
    <property type="project" value="UniProtKB-UniRule"/>
</dbReference>
<keyword evidence="8" id="KW-0812">Transmembrane</keyword>
<dbReference type="PROSITE" id="PS00107">
    <property type="entry name" value="PROTEIN_KINASE_ATP"/>
    <property type="match status" value="1"/>
</dbReference>
<evidence type="ECO:0000313" key="10">
    <source>
        <dbReference type="EMBL" id="KDA54809.1"/>
    </source>
</evidence>
<evidence type="ECO:0000256" key="5">
    <source>
        <dbReference type="ARBA" id="ARBA00022777"/>
    </source>
</evidence>
<evidence type="ECO:0000256" key="1">
    <source>
        <dbReference type="ARBA" id="ARBA00012513"/>
    </source>
</evidence>
<reference evidence="10 11" key="1">
    <citation type="submission" date="2014-04" db="EMBL/GenBank/DDBJ databases">
        <title>The Genome Sequence of Thermoanaerobaculum aquaticum MP-01, The First Cultivated Group 23 Acidobacterium.</title>
        <authorList>
            <person name="Stamps B.W."/>
            <person name="Losey N.A."/>
            <person name="Lawson P.A."/>
            <person name="Stevenson B.S."/>
        </authorList>
    </citation>
    <scope>NUCLEOTIDE SEQUENCE [LARGE SCALE GENOMIC DNA]</scope>
    <source>
        <strain evidence="10 11">MP-01</strain>
    </source>
</reference>
<dbReference type="FunFam" id="1.10.510.10:FF:000021">
    <property type="entry name" value="Serine/threonine protein kinase"/>
    <property type="match status" value="1"/>
</dbReference>
<dbReference type="Pfam" id="PF00069">
    <property type="entry name" value="Pkinase"/>
    <property type="match status" value="1"/>
</dbReference>
<dbReference type="PROSITE" id="PS00108">
    <property type="entry name" value="PROTEIN_KINASE_ST"/>
    <property type="match status" value="1"/>
</dbReference>
<keyword evidence="3" id="KW-0808">Transferase</keyword>
<dbReference type="SMART" id="SM00220">
    <property type="entry name" value="S_TKc"/>
    <property type="match status" value="1"/>
</dbReference>
<feature type="binding site" evidence="7">
    <location>
        <position position="35"/>
    </location>
    <ligand>
        <name>ATP</name>
        <dbReference type="ChEBI" id="CHEBI:30616"/>
    </ligand>
</feature>
<dbReference type="EMBL" id="JMFG01000004">
    <property type="protein sequence ID" value="KDA54809.1"/>
    <property type="molecule type" value="Genomic_DNA"/>
</dbReference>
<evidence type="ECO:0000256" key="4">
    <source>
        <dbReference type="ARBA" id="ARBA00022741"/>
    </source>
</evidence>
<evidence type="ECO:0000256" key="6">
    <source>
        <dbReference type="ARBA" id="ARBA00022840"/>
    </source>
</evidence>
<dbReference type="CDD" id="cd14014">
    <property type="entry name" value="STKc_PknB_like"/>
    <property type="match status" value="1"/>
</dbReference>
<evidence type="ECO:0000256" key="3">
    <source>
        <dbReference type="ARBA" id="ARBA00022679"/>
    </source>
</evidence>
<protein>
    <recommendedName>
        <fullName evidence="1">non-specific serine/threonine protein kinase</fullName>
        <ecNumber evidence="1">2.7.11.1</ecNumber>
    </recommendedName>
</protein>
<organism evidence="10 11">
    <name type="scientific">Thermoanaerobaculum aquaticum</name>
    <dbReference type="NCBI Taxonomy" id="1312852"/>
    <lineage>
        <taxon>Bacteria</taxon>
        <taxon>Pseudomonadati</taxon>
        <taxon>Acidobacteriota</taxon>
        <taxon>Thermoanaerobaculia</taxon>
        <taxon>Thermoanaerobaculales</taxon>
        <taxon>Thermoanaerobaculaceae</taxon>
        <taxon>Thermoanaerobaculum</taxon>
    </lineage>
</organism>
<dbReference type="InterPro" id="IPR011009">
    <property type="entry name" value="Kinase-like_dom_sf"/>
</dbReference>
<evidence type="ECO:0000256" key="7">
    <source>
        <dbReference type="PROSITE-ProRule" id="PRU10141"/>
    </source>
</evidence>
<evidence type="ECO:0000313" key="11">
    <source>
        <dbReference type="Proteomes" id="UP000027284"/>
    </source>
</evidence>
<dbReference type="Proteomes" id="UP000027284">
    <property type="component" value="Unassembled WGS sequence"/>
</dbReference>
<feature type="transmembrane region" description="Helical" evidence="8">
    <location>
        <begin position="308"/>
        <end position="327"/>
    </location>
</feature>
<keyword evidence="2" id="KW-0723">Serine/threonine-protein kinase</keyword>
<keyword evidence="11" id="KW-1185">Reference proteome</keyword>
<evidence type="ECO:0000259" key="9">
    <source>
        <dbReference type="PROSITE" id="PS50011"/>
    </source>
</evidence>
<gene>
    <name evidence="10" type="ORF">EG19_09170</name>
</gene>
<dbReference type="PANTHER" id="PTHR43289:SF6">
    <property type="entry name" value="SERINE_THREONINE-PROTEIN KINASE NEKL-3"/>
    <property type="match status" value="1"/>
</dbReference>
<dbReference type="Gene3D" id="1.10.510.10">
    <property type="entry name" value="Transferase(Phosphotransferase) domain 1"/>
    <property type="match status" value="1"/>
</dbReference>
<accession>A0A062XZD0</accession>
<dbReference type="STRING" id="1312852.EG19_09170"/>
<dbReference type="InterPro" id="IPR017441">
    <property type="entry name" value="Protein_kinase_ATP_BS"/>
</dbReference>
<dbReference type="Gene3D" id="3.30.200.20">
    <property type="entry name" value="Phosphorylase Kinase, domain 1"/>
    <property type="match status" value="1"/>
</dbReference>
<dbReference type="AlphaFoldDB" id="A0A062XZD0"/>
<evidence type="ECO:0000256" key="8">
    <source>
        <dbReference type="SAM" id="Phobius"/>
    </source>
</evidence>
<dbReference type="InterPro" id="IPR000719">
    <property type="entry name" value="Prot_kinase_dom"/>
</dbReference>
<dbReference type="PANTHER" id="PTHR43289">
    <property type="entry name" value="MITOGEN-ACTIVATED PROTEIN KINASE KINASE KINASE 20-RELATED"/>
    <property type="match status" value="1"/>
</dbReference>
<sequence length="491" mass="52265">MRLGRYQILGEIGRGAMGVVYRGWDPQLERPVAIKAIRADTVSGGTEEEIVARFLREAKLAARIVHPGVVTVYDAGEEQGQLYQVMELVEGESLAARLRRGDFPTQREALELAAQVAEALGAAHQAGVVHRDVKPANILIGRDGRVKVSDFGVAKAVGEATGLTRTGTTVGSPAYMSPEQVRGEHVDARSDLFSLGVILYEMLLRKRPFPAETLTTLVYQILNTDPFADPQAFGSLSPELVAFLKRCLAKDPAQRVPDATTFAAQARALAQKGEVESTLSTFPTMPLATVQTGRPEAPPVAEPKKRKAVLWLAVAAGVVLLGLLLLLGRRSSPPPATVLLADATPVPQEPLAAGTPQVPAVLPSPTPTVAPTATPLPTPTPLPVVPAVEPTGLPTPTPTPPPPVVKTYYGRHGAVFNVDPEDALVEIEGKAIGIADDWDGKGGGKVYVFPGPGTYYARLSLKGHRTVWVAIVISPNAKDENADVDWELEEL</sequence>
<evidence type="ECO:0000256" key="2">
    <source>
        <dbReference type="ARBA" id="ARBA00022527"/>
    </source>
</evidence>
<keyword evidence="4 7" id="KW-0547">Nucleotide-binding</keyword>
<name>A0A062XZD0_9BACT</name>
<dbReference type="PROSITE" id="PS50011">
    <property type="entry name" value="PROTEIN_KINASE_DOM"/>
    <property type="match status" value="1"/>
</dbReference>